<proteinExistence type="predicted"/>
<evidence type="ECO:0000256" key="6">
    <source>
        <dbReference type="ARBA" id="ARBA00023136"/>
    </source>
</evidence>
<feature type="transmembrane region" description="Helical" evidence="7">
    <location>
        <begin position="224"/>
        <end position="247"/>
    </location>
</feature>
<dbReference type="SUPFAM" id="SSF160246">
    <property type="entry name" value="EspE N-terminal domain-like"/>
    <property type="match status" value="1"/>
</dbReference>
<evidence type="ECO:0000313" key="10">
    <source>
        <dbReference type="Proteomes" id="UP000638981"/>
    </source>
</evidence>
<gene>
    <name evidence="9" type="ORF">GCM10007315_34370</name>
</gene>
<dbReference type="EMBL" id="BMYJ01000014">
    <property type="protein sequence ID" value="GHC66660.1"/>
    <property type="molecule type" value="Genomic_DNA"/>
</dbReference>
<accession>A0A918TZB2</accession>
<evidence type="ECO:0000256" key="1">
    <source>
        <dbReference type="ARBA" id="ARBA00004141"/>
    </source>
</evidence>
<comment type="caution">
    <text evidence="9">The sequence shown here is derived from an EMBL/GenBank/DDBJ whole genome shotgun (WGS) entry which is preliminary data.</text>
</comment>
<keyword evidence="3 9" id="KW-0808">Transferase</keyword>
<keyword evidence="4 7" id="KW-0812">Transmembrane</keyword>
<organism evidence="9 10">
    <name type="scientific">Neogemmobacter tilapiae</name>
    <dbReference type="NCBI Taxonomy" id="875041"/>
    <lineage>
        <taxon>Bacteria</taxon>
        <taxon>Pseudomonadati</taxon>
        <taxon>Pseudomonadota</taxon>
        <taxon>Alphaproteobacteria</taxon>
        <taxon>Rhodobacterales</taxon>
        <taxon>Paracoccaceae</taxon>
        <taxon>Neogemmobacter</taxon>
    </lineage>
</organism>
<dbReference type="CDD" id="cd06427">
    <property type="entry name" value="CESA_like_2"/>
    <property type="match status" value="1"/>
</dbReference>
<dbReference type="RefSeq" id="WP_189413369.1">
    <property type="nucleotide sequence ID" value="NZ_BMYJ01000014.1"/>
</dbReference>
<dbReference type="Proteomes" id="UP000638981">
    <property type="component" value="Unassembled WGS sequence"/>
</dbReference>
<reference evidence="9" key="1">
    <citation type="journal article" date="2014" name="Int. J. Syst. Evol. Microbiol.">
        <title>Complete genome sequence of Corynebacterium casei LMG S-19264T (=DSM 44701T), isolated from a smear-ripened cheese.</title>
        <authorList>
            <consortium name="US DOE Joint Genome Institute (JGI-PGF)"/>
            <person name="Walter F."/>
            <person name="Albersmeier A."/>
            <person name="Kalinowski J."/>
            <person name="Ruckert C."/>
        </authorList>
    </citation>
    <scope>NUCLEOTIDE SEQUENCE</scope>
    <source>
        <strain evidence="9">KCTC 23310</strain>
    </source>
</reference>
<dbReference type="PANTHER" id="PTHR43867">
    <property type="entry name" value="CELLULOSE SYNTHASE CATALYTIC SUBUNIT A [UDP-FORMING]"/>
    <property type="match status" value="1"/>
</dbReference>
<dbReference type="SUPFAM" id="SSF53448">
    <property type="entry name" value="Nucleotide-diphospho-sugar transferases"/>
    <property type="match status" value="1"/>
</dbReference>
<dbReference type="InterPro" id="IPR029044">
    <property type="entry name" value="Nucleotide-diphossugar_trans"/>
</dbReference>
<reference evidence="9" key="2">
    <citation type="submission" date="2020-09" db="EMBL/GenBank/DDBJ databases">
        <authorList>
            <person name="Sun Q."/>
            <person name="Kim S."/>
        </authorList>
    </citation>
    <scope>NUCLEOTIDE SEQUENCE</scope>
    <source>
        <strain evidence="9">KCTC 23310</strain>
    </source>
</reference>
<dbReference type="InterPro" id="IPR037257">
    <property type="entry name" value="T2SS_E_N_sf"/>
</dbReference>
<feature type="transmembrane region" description="Helical" evidence="7">
    <location>
        <begin position="591"/>
        <end position="610"/>
    </location>
</feature>
<keyword evidence="5 7" id="KW-1133">Transmembrane helix</keyword>
<dbReference type="InterPro" id="IPR007831">
    <property type="entry name" value="T2SS_GspE_N"/>
</dbReference>
<evidence type="ECO:0000256" key="3">
    <source>
        <dbReference type="ARBA" id="ARBA00022679"/>
    </source>
</evidence>
<feature type="transmembrane region" description="Helical" evidence="7">
    <location>
        <begin position="559"/>
        <end position="579"/>
    </location>
</feature>
<evidence type="ECO:0000256" key="7">
    <source>
        <dbReference type="SAM" id="Phobius"/>
    </source>
</evidence>
<keyword evidence="10" id="KW-1185">Reference proteome</keyword>
<evidence type="ECO:0000256" key="2">
    <source>
        <dbReference type="ARBA" id="ARBA00022676"/>
    </source>
</evidence>
<dbReference type="InterPro" id="IPR050321">
    <property type="entry name" value="Glycosyltr_2/OpgH_subfam"/>
</dbReference>
<feature type="domain" description="Type II secretion system protein GspE N-terminal" evidence="8">
    <location>
        <begin position="89"/>
        <end position="167"/>
    </location>
</feature>
<dbReference type="Pfam" id="PF05157">
    <property type="entry name" value="MshEN"/>
    <property type="match status" value="1"/>
</dbReference>
<feature type="transmembrane region" description="Helical" evidence="7">
    <location>
        <begin position="514"/>
        <end position="539"/>
    </location>
</feature>
<dbReference type="Pfam" id="PF13641">
    <property type="entry name" value="Glyco_tranf_2_3"/>
    <property type="match status" value="1"/>
</dbReference>
<dbReference type="AlphaFoldDB" id="A0A918TZB2"/>
<evidence type="ECO:0000256" key="5">
    <source>
        <dbReference type="ARBA" id="ARBA00022989"/>
    </source>
</evidence>
<evidence type="ECO:0000259" key="8">
    <source>
        <dbReference type="Pfam" id="PF05157"/>
    </source>
</evidence>
<feature type="transmembrane region" description="Helical" evidence="7">
    <location>
        <begin position="197"/>
        <end position="218"/>
    </location>
</feature>
<dbReference type="GO" id="GO:0016757">
    <property type="term" value="F:glycosyltransferase activity"/>
    <property type="evidence" value="ECO:0007669"/>
    <property type="project" value="UniProtKB-KW"/>
</dbReference>
<dbReference type="Gene3D" id="3.90.550.10">
    <property type="entry name" value="Spore Coat Polysaccharide Biosynthesis Protein SpsA, Chain A"/>
    <property type="match status" value="1"/>
</dbReference>
<evidence type="ECO:0000313" key="9">
    <source>
        <dbReference type="EMBL" id="GHC66660.1"/>
    </source>
</evidence>
<sequence>MSVEGLKILPAAWSNDAPVLPRPIVPPSKPSLPALMLGRRLLANGMVGSDDLVAALARHHHGQERLEDLLVAHKVLSRAEMTLLKAHIWGLPVIDPISQPPDCRLLDRWGPSLALREMILPWRETGGGTVVIVAEAEVFLRHKSHLEALFGQVMPALASAETIAESVLSLRGAALDRAAQERVDESESCRSLARGALPIWLCLGLLMLMAGLVILPQITLVALTLWAVLTLVLATLLKSAAMLAALFPARREGPRPIIARLPVVSVMVPLYREESIAARLVSRLERLDYPRDLLDILLVVEEDDQITRRALKAAALPRWMRVVVVPQGGLKTKPRALNHALDRCRGSIVGIYDAEDAPDPDQIRKVVARFHARGAEVACLQGILDFYNPTTNWLSRCFTVEYAAWFRLMLPGLARLGLAVPLGGTTLFFRRAALEKLGGWDAHNVTEDADLGMRLARHGYRTELIGTVTGEEANCRVIPWIKQRSRWLKGYMMTYAVHMRSPGLLLRQLGWWKFLGFQVFFLTTLSQFLLAPLLLSFWALPLGFGHPVLAMLPTNAGQWIGWAFLWSEAALLVGGWIGLKLSGQKMSAAWVLMQHLYFPLATLAAYKAFWEMLVKPFYWDKTQHGLFDH</sequence>
<dbReference type="PANTHER" id="PTHR43867:SF2">
    <property type="entry name" value="CELLULOSE SYNTHASE CATALYTIC SUBUNIT A [UDP-FORMING]"/>
    <property type="match status" value="1"/>
</dbReference>
<name>A0A918TZB2_9RHOB</name>
<keyword evidence="6 7" id="KW-0472">Membrane</keyword>
<comment type="subcellular location">
    <subcellularLocation>
        <location evidence="1">Membrane</location>
        <topology evidence="1">Multi-pass membrane protein</topology>
    </subcellularLocation>
</comment>
<dbReference type="GO" id="GO:0016020">
    <property type="term" value="C:membrane"/>
    <property type="evidence" value="ECO:0007669"/>
    <property type="project" value="UniProtKB-SubCell"/>
</dbReference>
<protein>
    <submittedName>
        <fullName evidence="9">Glycosyl transferase</fullName>
    </submittedName>
</protein>
<keyword evidence="2" id="KW-0328">Glycosyltransferase</keyword>
<evidence type="ECO:0000256" key="4">
    <source>
        <dbReference type="ARBA" id="ARBA00022692"/>
    </source>
</evidence>